<proteinExistence type="predicted"/>
<comment type="caution">
    <text evidence="1">The sequence shown here is derived from an EMBL/GenBank/DDBJ whole genome shotgun (WGS) entry which is preliminary data.</text>
</comment>
<protein>
    <submittedName>
        <fullName evidence="1">Uncharacterized protein</fullName>
    </submittedName>
</protein>
<evidence type="ECO:0000313" key="1">
    <source>
        <dbReference type="EMBL" id="GAF85066.1"/>
    </source>
</evidence>
<accession>X0TCN1</accession>
<gene>
    <name evidence="1" type="ORF">S01H1_02188</name>
</gene>
<dbReference type="EMBL" id="BARS01001030">
    <property type="protein sequence ID" value="GAF85066.1"/>
    <property type="molecule type" value="Genomic_DNA"/>
</dbReference>
<reference evidence="1" key="1">
    <citation type="journal article" date="2014" name="Front. Microbiol.">
        <title>High frequency of phylogenetically diverse reductive dehalogenase-homologous genes in deep subseafloor sedimentary metagenomes.</title>
        <authorList>
            <person name="Kawai M."/>
            <person name="Futagami T."/>
            <person name="Toyoda A."/>
            <person name="Takaki Y."/>
            <person name="Nishi S."/>
            <person name="Hori S."/>
            <person name="Arai W."/>
            <person name="Tsubouchi T."/>
            <person name="Morono Y."/>
            <person name="Uchiyama I."/>
            <person name="Ito T."/>
            <person name="Fujiyama A."/>
            <person name="Inagaki F."/>
            <person name="Takami H."/>
        </authorList>
    </citation>
    <scope>NUCLEOTIDE SEQUENCE</scope>
    <source>
        <strain evidence="1">Expedition CK06-06</strain>
    </source>
</reference>
<name>X0TCN1_9ZZZZ</name>
<sequence>MTKTKEWIYRYNQTHKFQAKCPCFVCRAKMKLIDFASRIDDFYIWLRSKKWIVVEYRGSNDPDFKDYEVLGKGKMRMPDGKGPQWPITNYGHIKVVDIAGAA</sequence>
<organism evidence="1">
    <name type="scientific">marine sediment metagenome</name>
    <dbReference type="NCBI Taxonomy" id="412755"/>
    <lineage>
        <taxon>unclassified sequences</taxon>
        <taxon>metagenomes</taxon>
        <taxon>ecological metagenomes</taxon>
    </lineage>
</organism>
<dbReference type="AlphaFoldDB" id="X0TCN1"/>